<name>A7IX75_PBCVN</name>
<organism evidence="1 2">
    <name type="scientific">Paramecium bursaria Chlorella virus NY2A</name>
    <name type="common">PBCV-NY2A</name>
    <dbReference type="NCBI Taxonomy" id="46021"/>
    <lineage>
        <taxon>Viruses</taxon>
        <taxon>Varidnaviria</taxon>
        <taxon>Bamfordvirae</taxon>
        <taxon>Nucleocytoviricota</taxon>
        <taxon>Megaviricetes</taxon>
        <taxon>Algavirales</taxon>
        <taxon>Phycodnaviridae</taxon>
        <taxon>Chlorovirus</taxon>
        <taxon>Chlorovirus americanus</taxon>
    </lineage>
</organism>
<proteinExistence type="predicted"/>
<dbReference type="GeneID" id="5659090"/>
<dbReference type="Proteomes" id="UP000202419">
    <property type="component" value="Segment"/>
</dbReference>
<dbReference type="EMBL" id="DQ491002">
    <property type="protein sequence ID" value="ABT14949.1"/>
    <property type="molecule type" value="Genomic_DNA"/>
</dbReference>
<reference evidence="1 2" key="1">
    <citation type="journal article" date="2007" name="Virology">
        <title>Sequence and annotation of the 369-kb NY-2A and the 345-kb AR158 viruses that infect Chlorella NC64A.</title>
        <authorList>
            <person name="Fitzgerald L.A."/>
            <person name="Graves M.V."/>
            <person name="Li X."/>
            <person name="Feldblyum T."/>
            <person name="Nierman W.C."/>
            <person name="Van Etten J.L."/>
        </authorList>
    </citation>
    <scope>NUCLEOTIDE SEQUENCE [LARGE SCALE GENOMIC DNA]</scope>
    <source>
        <strain evidence="1 2">NY-2A</strain>
    </source>
</reference>
<dbReference type="KEGG" id="vg:5659090"/>
<keyword evidence="2" id="KW-1185">Reference proteome</keyword>
<evidence type="ECO:0000313" key="2">
    <source>
        <dbReference type="Proteomes" id="UP000202419"/>
    </source>
</evidence>
<gene>
    <name evidence="1" type="primary">B550R</name>
    <name evidence="1" type="ORF">NY2A_B550R</name>
</gene>
<accession>A7IX75</accession>
<organismHost>
    <name type="scientific">Chlorella</name>
    <dbReference type="NCBI Taxonomy" id="3071"/>
</organismHost>
<dbReference type="RefSeq" id="YP_001497746.1">
    <property type="nucleotide sequence ID" value="NC_009898.1"/>
</dbReference>
<protein>
    <submittedName>
        <fullName evidence="1">Uncharacterized protein B550R</fullName>
    </submittedName>
</protein>
<evidence type="ECO:0000313" key="1">
    <source>
        <dbReference type="EMBL" id="ABT14949.1"/>
    </source>
</evidence>
<sequence>MFIRKMQQPKVILAIITDKRPDMTLQCCVSILHLQAQLIQTQHGFQADMRFYSNINEAISDLYRSKEFSGMFVIKWSAGVPGPFAMKAWSSKHDIVVGIHPMASIDWERVKEKITSTTENIAHAGIVYNLKLDGFPDSEGFGKAKEIKALDVIFIKRSAIDDIVKNNPGTVSDDGQHSSIFLEGVYDGVYMTEVERFVKLYGKPIYADANLQCSKSATQDYVGIVGNRSQLR</sequence>
<dbReference type="OrthoDB" id="8654at10239"/>